<keyword evidence="5" id="KW-0029">Amino-acid transport</keyword>
<dbReference type="PANTHER" id="PTHR22950:SF458">
    <property type="entry name" value="SODIUM-COUPLED NEUTRAL AMINO ACID TRANSPORTER 11-RELATED"/>
    <property type="match status" value="1"/>
</dbReference>
<feature type="transmembrane region" description="Helical" evidence="8">
    <location>
        <begin position="375"/>
        <end position="392"/>
    </location>
</feature>
<sequence>MPDLYDVVDETCGEGTANIELTEEQKQKLPPTRTQISNLSLPKEKSQIGGACSNLVNSVVGAGIIGIPYALKESGLVAGVILLVLVSFFTDRTLRMLVELAHFHPKLKAIDVLTFEDLISLPFGEIGGHFILASMLFVAYGAMVAYLLIIKDTVPIIIGFSDDPGAGGFMQSELVMVVASLVVIVPLSMQRDMSSLAYTSALSVMADIVLVGIIAMFSPYQETVANNGGIVAIMKDDVIGYGFFIGFGVLTTAMTCQHSAFIVSGSLQGLSTKRWSIVTMLSMVAACFLCAILGITGYLGFLDETKGDVLNNFDYEAREGTVARCLLALTMFFTYPMEAFVARHVIMKLLYDGDMDGDTVSDNSSFLGSLSNRRVKWTWILYLATLIPALIVDDLGPVLSITGALGGCCLAYIGPGLVYLGINGDFFLEYVGSVLDGSNPSTPPDASTDDDGAYTNMAVDPSSTAQRLSGPKPWWWYPLLMPLWVRIASHGSNGMQERLAGLAAQHRLSLNNEDYLGTETVIPTKRDYFLSIFFIVFGTISLIAGLLSNFVAYVM</sequence>
<keyword evidence="7 8" id="KW-0472">Membrane</keyword>
<evidence type="ECO:0000256" key="4">
    <source>
        <dbReference type="ARBA" id="ARBA00022692"/>
    </source>
</evidence>
<comment type="subcellular location">
    <subcellularLocation>
        <location evidence="1">Membrane</location>
        <topology evidence="1">Multi-pass membrane protein</topology>
    </subcellularLocation>
</comment>
<comment type="caution">
    <text evidence="10">The sequence shown here is derived from an EMBL/GenBank/DDBJ whole genome shotgun (WGS) entry which is preliminary data.</text>
</comment>
<keyword evidence="6 8" id="KW-1133">Transmembrane helix</keyword>
<keyword evidence="11" id="KW-1185">Reference proteome</keyword>
<feature type="transmembrane region" description="Helical" evidence="8">
    <location>
        <begin position="321"/>
        <end position="341"/>
    </location>
</feature>
<accession>A0AAD2CGQ5</accession>
<evidence type="ECO:0000256" key="8">
    <source>
        <dbReference type="SAM" id="Phobius"/>
    </source>
</evidence>
<dbReference type="GO" id="GO:0015179">
    <property type="term" value="F:L-amino acid transmembrane transporter activity"/>
    <property type="evidence" value="ECO:0007669"/>
    <property type="project" value="TreeGrafter"/>
</dbReference>
<feature type="transmembrane region" description="Helical" evidence="8">
    <location>
        <begin position="169"/>
        <end position="189"/>
    </location>
</feature>
<dbReference type="PANTHER" id="PTHR22950">
    <property type="entry name" value="AMINO ACID TRANSPORTER"/>
    <property type="match status" value="1"/>
</dbReference>
<reference evidence="10" key="1">
    <citation type="submission" date="2023-08" db="EMBL/GenBank/DDBJ databases">
        <authorList>
            <person name="Audoor S."/>
            <person name="Bilcke G."/>
        </authorList>
    </citation>
    <scope>NUCLEOTIDE SEQUENCE</scope>
</reference>
<evidence type="ECO:0000256" key="2">
    <source>
        <dbReference type="ARBA" id="ARBA00008066"/>
    </source>
</evidence>
<dbReference type="InterPro" id="IPR013057">
    <property type="entry name" value="AA_transpt_TM"/>
</dbReference>
<comment type="similarity">
    <text evidence="2">Belongs to the amino acid/polyamine transporter 2 family.</text>
</comment>
<feature type="transmembrane region" description="Helical" evidence="8">
    <location>
        <begin position="130"/>
        <end position="149"/>
    </location>
</feature>
<dbReference type="AlphaFoldDB" id="A0AAD2CGQ5"/>
<evidence type="ECO:0000256" key="6">
    <source>
        <dbReference type="ARBA" id="ARBA00022989"/>
    </source>
</evidence>
<feature type="domain" description="Amino acid transporter transmembrane" evidence="9">
    <location>
        <begin position="48"/>
        <end position="422"/>
    </location>
</feature>
<keyword evidence="4 8" id="KW-0812">Transmembrane</keyword>
<protein>
    <recommendedName>
        <fullName evidence="9">Amino acid transporter transmembrane domain-containing protein</fullName>
    </recommendedName>
</protein>
<keyword evidence="3" id="KW-0813">Transport</keyword>
<dbReference type="Pfam" id="PF01490">
    <property type="entry name" value="Aa_trans"/>
    <property type="match status" value="1"/>
</dbReference>
<dbReference type="Proteomes" id="UP001295423">
    <property type="component" value="Unassembled WGS sequence"/>
</dbReference>
<evidence type="ECO:0000313" key="11">
    <source>
        <dbReference type="Proteomes" id="UP001295423"/>
    </source>
</evidence>
<evidence type="ECO:0000256" key="1">
    <source>
        <dbReference type="ARBA" id="ARBA00004141"/>
    </source>
</evidence>
<evidence type="ECO:0000256" key="7">
    <source>
        <dbReference type="ARBA" id="ARBA00023136"/>
    </source>
</evidence>
<dbReference type="GO" id="GO:0016020">
    <property type="term" value="C:membrane"/>
    <property type="evidence" value="ECO:0007669"/>
    <property type="project" value="UniProtKB-SubCell"/>
</dbReference>
<evidence type="ECO:0000256" key="3">
    <source>
        <dbReference type="ARBA" id="ARBA00022448"/>
    </source>
</evidence>
<proteinExistence type="inferred from homology"/>
<feature type="transmembrane region" description="Helical" evidence="8">
    <location>
        <begin position="196"/>
        <end position="218"/>
    </location>
</feature>
<gene>
    <name evidence="10" type="ORF">CYCCA115_LOCUS2833</name>
</gene>
<evidence type="ECO:0000313" key="10">
    <source>
        <dbReference type="EMBL" id="CAJ1932432.1"/>
    </source>
</evidence>
<dbReference type="EMBL" id="CAKOGP040000224">
    <property type="protein sequence ID" value="CAJ1932432.1"/>
    <property type="molecule type" value="Genomic_DNA"/>
</dbReference>
<feature type="transmembrane region" description="Helical" evidence="8">
    <location>
        <begin position="238"/>
        <end position="263"/>
    </location>
</feature>
<name>A0AAD2CGQ5_9STRA</name>
<feature type="transmembrane region" description="Helical" evidence="8">
    <location>
        <begin position="398"/>
        <end position="420"/>
    </location>
</feature>
<feature type="transmembrane region" description="Helical" evidence="8">
    <location>
        <begin position="528"/>
        <end position="554"/>
    </location>
</feature>
<organism evidence="10 11">
    <name type="scientific">Cylindrotheca closterium</name>
    <dbReference type="NCBI Taxonomy" id="2856"/>
    <lineage>
        <taxon>Eukaryota</taxon>
        <taxon>Sar</taxon>
        <taxon>Stramenopiles</taxon>
        <taxon>Ochrophyta</taxon>
        <taxon>Bacillariophyta</taxon>
        <taxon>Bacillariophyceae</taxon>
        <taxon>Bacillariophycidae</taxon>
        <taxon>Bacillariales</taxon>
        <taxon>Bacillariaceae</taxon>
        <taxon>Cylindrotheca</taxon>
    </lineage>
</organism>
<feature type="transmembrane region" description="Helical" evidence="8">
    <location>
        <begin position="275"/>
        <end position="301"/>
    </location>
</feature>
<evidence type="ECO:0000256" key="5">
    <source>
        <dbReference type="ARBA" id="ARBA00022970"/>
    </source>
</evidence>
<evidence type="ECO:0000259" key="9">
    <source>
        <dbReference type="Pfam" id="PF01490"/>
    </source>
</evidence>